<dbReference type="CDD" id="cd00156">
    <property type="entry name" value="REC"/>
    <property type="match status" value="1"/>
</dbReference>
<reference evidence="4 5" key="1">
    <citation type="submission" date="2019-03" db="EMBL/GenBank/DDBJ databases">
        <title>Deep-cultivation of Planctomycetes and their phenomic and genomic characterization uncovers novel biology.</title>
        <authorList>
            <person name="Wiegand S."/>
            <person name="Jogler M."/>
            <person name="Boedeker C."/>
            <person name="Pinto D."/>
            <person name="Vollmers J."/>
            <person name="Rivas-Marin E."/>
            <person name="Kohn T."/>
            <person name="Peeters S.H."/>
            <person name="Heuer A."/>
            <person name="Rast P."/>
            <person name="Oberbeckmann S."/>
            <person name="Bunk B."/>
            <person name="Jeske O."/>
            <person name="Meyerdierks A."/>
            <person name="Storesund J.E."/>
            <person name="Kallscheuer N."/>
            <person name="Luecker S."/>
            <person name="Lage O.M."/>
            <person name="Pohl T."/>
            <person name="Merkel B.J."/>
            <person name="Hornburger P."/>
            <person name="Mueller R.-W."/>
            <person name="Bruemmer F."/>
            <person name="Labrenz M."/>
            <person name="Spormann A.M."/>
            <person name="Op den Camp H."/>
            <person name="Overmann J."/>
            <person name="Amann R."/>
            <person name="Jetten M.S.M."/>
            <person name="Mascher T."/>
            <person name="Medema M.H."/>
            <person name="Devos D.P."/>
            <person name="Kaster A.-K."/>
            <person name="Ovreas L."/>
            <person name="Rohde M."/>
            <person name="Galperin M.Y."/>
            <person name="Jogler C."/>
        </authorList>
    </citation>
    <scope>NUCLEOTIDE SEQUENCE [LARGE SCALE GENOMIC DNA]</scope>
    <source>
        <strain evidence="4 5">V202</strain>
    </source>
</reference>
<feature type="modified residue" description="4-aspartylphosphate" evidence="2">
    <location>
        <position position="64"/>
    </location>
</feature>
<feature type="domain" description="Response regulatory" evidence="3">
    <location>
        <begin position="15"/>
        <end position="131"/>
    </location>
</feature>
<keyword evidence="4" id="KW-0808">Transferase</keyword>
<dbReference type="PANTHER" id="PTHR44591:SF23">
    <property type="entry name" value="CHEY SUBFAMILY"/>
    <property type="match status" value="1"/>
</dbReference>
<dbReference type="EMBL" id="CP037422">
    <property type="protein sequence ID" value="QDU10866.1"/>
    <property type="molecule type" value="Genomic_DNA"/>
</dbReference>
<dbReference type="InterPro" id="IPR050595">
    <property type="entry name" value="Bact_response_regulator"/>
</dbReference>
<dbReference type="AlphaFoldDB" id="A0A517X034"/>
<dbReference type="Gene3D" id="3.40.50.2300">
    <property type="match status" value="1"/>
</dbReference>
<proteinExistence type="predicted"/>
<dbReference type="PROSITE" id="PS50110">
    <property type="entry name" value="RESPONSE_REGULATORY"/>
    <property type="match status" value="1"/>
</dbReference>
<keyword evidence="4" id="KW-0418">Kinase</keyword>
<dbReference type="Pfam" id="PF00072">
    <property type="entry name" value="Response_reg"/>
    <property type="match status" value="1"/>
</dbReference>
<dbReference type="Proteomes" id="UP000318384">
    <property type="component" value="Chromosome"/>
</dbReference>
<organism evidence="4 5">
    <name type="scientific">Gimesia aquarii</name>
    <dbReference type="NCBI Taxonomy" id="2527964"/>
    <lineage>
        <taxon>Bacteria</taxon>
        <taxon>Pseudomonadati</taxon>
        <taxon>Planctomycetota</taxon>
        <taxon>Planctomycetia</taxon>
        <taxon>Planctomycetales</taxon>
        <taxon>Planctomycetaceae</taxon>
        <taxon>Gimesia</taxon>
    </lineage>
</organism>
<evidence type="ECO:0000259" key="3">
    <source>
        <dbReference type="PROSITE" id="PS50110"/>
    </source>
</evidence>
<sequence>MNLAFIEGRIVGNHTILIADDDEDLTELLAKRCQSLGLQVDTASDATTALRKINKIRHDLVILDVDMPDAGGGLIVRQMMNADVQLASIPTIILTGRSDERTIRRCHDSCSYYVAKCPDVWPRIEPLLSEILSCNV</sequence>
<dbReference type="SMART" id="SM00448">
    <property type="entry name" value="REC"/>
    <property type="match status" value="1"/>
</dbReference>
<keyword evidence="5" id="KW-1185">Reference proteome</keyword>
<dbReference type="InterPro" id="IPR011006">
    <property type="entry name" value="CheY-like_superfamily"/>
</dbReference>
<evidence type="ECO:0000313" key="4">
    <source>
        <dbReference type="EMBL" id="QDU10866.1"/>
    </source>
</evidence>
<keyword evidence="1 2" id="KW-0597">Phosphoprotein</keyword>
<evidence type="ECO:0000256" key="2">
    <source>
        <dbReference type="PROSITE-ProRule" id="PRU00169"/>
    </source>
</evidence>
<evidence type="ECO:0000256" key="1">
    <source>
        <dbReference type="ARBA" id="ARBA00022553"/>
    </source>
</evidence>
<dbReference type="PANTHER" id="PTHR44591">
    <property type="entry name" value="STRESS RESPONSE REGULATOR PROTEIN 1"/>
    <property type="match status" value="1"/>
</dbReference>
<dbReference type="RefSeq" id="WP_145178737.1">
    <property type="nucleotide sequence ID" value="NZ_CP037422.1"/>
</dbReference>
<dbReference type="GO" id="GO:0004673">
    <property type="term" value="F:protein histidine kinase activity"/>
    <property type="evidence" value="ECO:0007669"/>
    <property type="project" value="UniProtKB-EC"/>
</dbReference>
<dbReference type="SUPFAM" id="SSF52172">
    <property type="entry name" value="CheY-like"/>
    <property type="match status" value="1"/>
</dbReference>
<name>A0A517X034_9PLAN</name>
<accession>A0A517X034</accession>
<dbReference type="OrthoDB" id="286140at2"/>
<dbReference type="InterPro" id="IPR001789">
    <property type="entry name" value="Sig_transdc_resp-reg_receiver"/>
</dbReference>
<dbReference type="EC" id="2.7.13.3" evidence="4"/>
<dbReference type="GO" id="GO:0000160">
    <property type="term" value="P:phosphorelay signal transduction system"/>
    <property type="evidence" value="ECO:0007669"/>
    <property type="project" value="InterPro"/>
</dbReference>
<evidence type="ECO:0000313" key="5">
    <source>
        <dbReference type="Proteomes" id="UP000318384"/>
    </source>
</evidence>
<gene>
    <name evidence="4" type="primary">cqsS_1</name>
    <name evidence="4" type="ORF">V202x_42790</name>
</gene>
<protein>
    <submittedName>
        <fullName evidence="4">CAI-1 autoinducer sensor kinase/phosphatase CqsS</fullName>
        <ecNumber evidence="4">2.7.13.3</ecNumber>
    </submittedName>
</protein>